<evidence type="ECO:0000313" key="2">
    <source>
        <dbReference type="Proteomes" id="UP000828941"/>
    </source>
</evidence>
<comment type="caution">
    <text evidence="1">The sequence shown here is derived from an EMBL/GenBank/DDBJ whole genome shotgun (WGS) entry which is preliminary data.</text>
</comment>
<keyword evidence="2" id="KW-1185">Reference proteome</keyword>
<dbReference type="EMBL" id="CM039437">
    <property type="protein sequence ID" value="KAI4306228.1"/>
    <property type="molecule type" value="Genomic_DNA"/>
</dbReference>
<name>A0ACB9L9K0_BAUVA</name>
<sequence>MTLPLMLTSMHCWRLLTLLNIGCHSARGSRWSLPHLLWLADDAGRLKQLAHTKILLDKKDPNSKDVDGSVLPTLVYLAREKRPNYHHNFKAGATNATDKGIIKD</sequence>
<organism evidence="1 2">
    <name type="scientific">Bauhinia variegata</name>
    <name type="common">Purple orchid tree</name>
    <name type="synonym">Phanera variegata</name>
    <dbReference type="NCBI Taxonomy" id="167791"/>
    <lineage>
        <taxon>Eukaryota</taxon>
        <taxon>Viridiplantae</taxon>
        <taxon>Streptophyta</taxon>
        <taxon>Embryophyta</taxon>
        <taxon>Tracheophyta</taxon>
        <taxon>Spermatophyta</taxon>
        <taxon>Magnoliopsida</taxon>
        <taxon>eudicotyledons</taxon>
        <taxon>Gunneridae</taxon>
        <taxon>Pentapetalae</taxon>
        <taxon>rosids</taxon>
        <taxon>fabids</taxon>
        <taxon>Fabales</taxon>
        <taxon>Fabaceae</taxon>
        <taxon>Cercidoideae</taxon>
        <taxon>Cercideae</taxon>
        <taxon>Bauhiniinae</taxon>
        <taxon>Bauhinia</taxon>
    </lineage>
</organism>
<evidence type="ECO:0000313" key="1">
    <source>
        <dbReference type="EMBL" id="KAI4306228.1"/>
    </source>
</evidence>
<dbReference type="Proteomes" id="UP000828941">
    <property type="component" value="Chromosome 12"/>
</dbReference>
<reference evidence="1 2" key="1">
    <citation type="journal article" date="2022" name="DNA Res.">
        <title>Chromosomal-level genome assembly of the orchid tree Bauhinia variegata (Leguminosae; Cercidoideae) supports the allotetraploid origin hypothesis of Bauhinia.</title>
        <authorList>
            <person name="Zhong Y."/>
            <person name="Chen Y."/>
            <person name="Zheng D."/>
            <person name="Pang J."/>
            <person name="Liu Y."/>
            <person name="Luo S."/>
            <person name="Meng S."/>
            <person name="Qian L."/>
            <person name="Wei D."/>
            <person name="Dai S."/>
            <person name="Zhou R."/>
        </authorList>
    </citation>
    <scope>NUCLEOTIDE SEQUENCE [LARGE SCALE GENOMIC DNA]</scope>
    <source>
        <strain evidence="1">BV-YZ2020</strain>
    </source>
</reference>
<accession>A0ACB9L9K0</accession>
<proteinExistence type="predicted"/>
<gene>
    <name evidence="1" type="ORF">L6164_029521</name>
</gene>
<protein>
    <submittedName>
        <fullName evidence="1">Uncharacterized protein</fullName>
    </submittedName>
</protein>